<dbReference type="EMBL" id="CP060490">
    <property type="protein sequence ID" value="QNL45677.1"/>
    <property type="molecule type" value="Genomic_DNA"/>
</dbReference>
<dbReference type="KEGG" id="ohi:H8790_06685"/>
<evidence type="ECO:0000313" key="3">
    <source>
        <dbReference type="Proteomes" id="UP000515960"/>
    </source>
</evidence>
<evidence type="ECO:0000313" key="2">
    <source>
        <dbReference type="EMBL" id="QNL45677.1"/>
    </source>
</evidence>
<feature type="transmembrane region" description="Helical" evidence="1">
    <location>
        <begin position="78"/>
        <end position="104"/>
    </location>
</feature>
<feature type="transmembrane region" description="Helical" evidence="1">
    <location>
        <begin position="34"/>
        <end position="57"/>
    </location>
</feature>
<protein>
    <submittedName>
        <fullName evidence="2">Uncharacterized protein</fullName>
    </submittedName>
</protein>
<reference evidence="2 3" key="1">
    <citation type="submission" date="2020-08" db="EMBL/GenBank/DDBJ databases">
        <authorList>
            <person name="Liu C."/>
            <person name="Sun Q."/>
        </authorList>
    </citation>
    <scope>NUCLEOTIDE SEQUENCE [LARGE SCALE GENOMIC DNA]</scope>
    <source>
        <strain evidence="2 3">NSJ-62</strain>
    </source>
</reference>
<keyword evidence="1" id="KW-1133">Transmembrane helix</keyword>
<name>A0A7G9B7Z6_9FIRM</name>
<dbReference type="Proteomes" id="UP000515960">
    <property type="component" value="Chromosome"/>
</dbReference>
<gene>
    <name evidence="2" type="ORF">H8790_06685</name>
</gene>
<dbReference type="AlphaFoldDB" id="A0A7G9B7Z6"/>
<evidence type="ECO:0000256" key="1">
    <source>
        <dbReference type="SAM" id="Phobius"/>
    </source>
</evidence>
<proteinExistence type="predicted"/>
<accession>A0A7G9B7Z6</accession>
<sequence>MKKWILLLPCTLFPYSLLIGLVCFLKGLGNVGEVFGFLPHLFLLSFACSIAFLILSISRKWDSEQICFCNMVVKAAQIPAYGLIFVLGLLSFSTLFTMGLSVFFAPIRPPVHPSDRIDRGCRCGKMPCGRNDFQTACHLERSASVYILHRCHQRRGSFYKGQIRQSPRR</sequence>
<keyword evidence="1" id="KW-0812">Transmembrane</keyword>
<keyword evidence="3" id="KW-1185">Reference proteome</keyword>
<dbReference type="RefSeq" id="WP_187334105.1">
    <property type="nucleotide sequence ID" value="NZ_CP060490.1"/>
</dbReference>
<keyword evidence="1" id="KW-0472">Membrane</keyword>
<organism evidence="2 3">
    <name type="scientific">Oscillibacter hominis</name>
    <dbReference type="NCBI Taxonomy" id="2763056"/>
    <lineage>
        <taxon>Bacteria</taxon>
        <taxon>Bacillati</taxon>
        <taxon>Bacillota</taxon>
        <taxon>Clostridia</taxon>
        <taxon>Eubacteriales</taxon>
        <taxon>Oscillospiraceae</taxon>
        <taxon>Oscillibacter</taxon>
    </lineage>
</organism>